<dbReference type="InterPro" id="IPR029069">
    <property type="entry name" value="HotDog_dom_sf"/>
</dbReference>
<dbReference type="InterPro" id="IPR002539">
    <property type="entry name" value="MaoC-like_dom"/>
</dbReference>
<feature type="domain" description="MaoC-like" evidence="1">
    <location>
        <begin position="31"/>
        <end position="132"/>
    </location>
</feature>
<dbReference type="Pfam" id="PF01575">
    <property type="entry name" value="MaoC_dehydratas"/>
    <property type="match status" value="1"/>
</dbReference>
<comment type="caution">
    <text evidence="2">The sequence shown here is derived from an EMBL/GenBank/DDBJ whole genome shotgun (WGS) entry which is preliminary data.</text>
</comment>
<gene>
    <name evidence="2" type="ORF">ACFPTN_14165</name>
</gene>
<dbReference type="Proteomes" id="UP001595974">
    <property type="component" value="Unassembled WGS sequence"/>
</dbReference>
<reference evidence="3" key="1">
    <citation type="journal article" date="2019" name="Int. J. Syst. Evol. Microbiol.">
        <title>The Global Catalogue of Microorganisms (GCM) 10K type strain sequencing project: providing services to taxonomists for standard genome sequencing and annotation.</title>
        <authorList>
            <consortium name="The Broad Institute Genomics Platform"/>
            <consortium name="The Broad Institute Genome Sequencing Center for Infectious Disease"/>
            <person name="Wu L."/>
            <person name="Ma J."/>
        </authorList>
    </citation>
    <scope>NUCLEOTIDE SEQUENCE [LARGE SCALE GENOMIC DNA]</scope>
    <source>
        <strain evidence="3">SHR3</strain>
    </source>
</reference>
<sequence>MRRPARLFTVRISITAEEAAMDMRYLDDLEPGQKFVTSGITLTEAEIIDFALRYDPQPFHLDVVAAAQSPYGGLIASGFQTFALCFRLFIQSGMLQKSSIGSPGCDELRWYAPVRPGDTLHSEVEVLEVRPSGSKPDRGIARLQYRALNQRGEMVASFIGNHLLWRQPG</sequence>
<dbReference type="CDD" id="cd03454">
    <property type="entry name" value="YdeM"/>
    <property type="match status" value="1"/>
</dbReference>
<dbReference type="RefSeq" id="WP_232516599.1">
    <property type="nucleotide sequence ID" value="NZ_JBHSOG010000051.1"/>
</dbReference>
<protein>
    <submittedName>
        <fullName evidence="2">MaoC family dehydratase</fullName>
    </submittedName>
</protein>
<evidence type="ECO:0000313" key="2">
    <source>
        <dbReference type="EMBL" id="MFC5770521.1"/>
    </source>
</evidence>
<dbReference type="PANTHER" id="PTHR43664:SF1">
    <property type="entry name" value="BETA-METHYLMALYL-COA DEHYDRATASE"/>
    <property type="match status" value="1"/>
</dbReference>
<evidence type="ECO:0000259" key="1">
    <source>
        <dbReference type="Pfam" id="PF01575"/>
    </source>
</evidence>
<organism evidence="2 3">
    <name type="scientific">Thauera sinica</name>
    <dbReference type="NCBI Taxonomy" id="2665146"/>
    <lineage>
        <taxon>Bacteria</taxon>
        <taxon>Pseudomonadati</taxon>
        <taxon>Pseudomonadota</taxon>
        <taxon>Betaproteobacteria</taxon>
        <taxon>Rhodocyclales</taxon>
        <taxon>Zoogloeaceae</taxon>
        <taxon>Thauera</taxon>
    </lineage>
</organism>
<name>A0ABW1AU50_9RHOO</name>
<proteinExistence type="predicted"/>
<evidence type="ECO:0000313" key="3">
    <source>
        <dbReference type="Proteomes" id="UP001595974"/>
    </source>
</evidence>
<keyword evidence="3" id="KW-1185">Reference proteome</keyword>
<dbReference type="SUPFAM" id="SSF54637">
    <property type="entry name" value="Thioesterase/thiol ester dehydrase-isomerase"/>
    <property type="match status" value="1"/>
</dbReference>
<dbReference type="EMBL" id="JBHSOG010000051">
    <property type="protein sequence ID" value="MFC5770521.1"/>
    <property type="molecule type" value="Genomic_DNA"/>
</dbReference>
<dbReference type="PANTHER" id="PTHR43664">
    <property type="entry name" value="MONOAMINE OXIDASE-RELATED"/>
    <property type="match status" value="1"/>
</dbReference>
<dbReference type="Gene3D" id="3.10.129.10">
    <property type="entry name" value="Hotdog Thioesterase"/>
    <property type="match status" value="1"/>
</dbReference>
<dbReference type="InterPro" id="IPR052342">
    <property type="entry name" value="MCH/BMMD"/>
</dbReference>
<accession>A0ABW1AU50</accession>